<dbReference type="Proteomes" id="UP000663887">
    <property type="component" value="Unassembled WGS sequence"/>
</dbReference>
<gene>
    <name evidence="2" type="ORF">XDN619_LOCUS21279</name>
</gene>
<dbReference type="AlphaFoldDB" id="A0A816UP38"/>
<evidence type="ECO:0000313" key="3">
    <source>
        <dbReference type="Proteomes" id="UP000663887"/>
    </source>
</evidence>
<dbReference type="InterPro" id="IPR036425">
    <property type="entry name" value="MoaB/Mog-like_dom_sf"/>
</dbReference>
<evidence type="ECO:0000313" key="2">
    <source>
        <dbReference type="EMBL" id="CAF2113635.1"/>
    </source>
</evidence>
<protein>
    <submittedName>
        <fullName evidence="2">Uncharacterized protein</fullName>
    </submittedName>
</protein>
<organism evidence="2 3">
    <name type="scientific">Rotaria magnacalcarata</name>
    <dbReference type="NCBI Taxonomy" id="392030"/>
    <lineage>
        <taxon>Eukaryota</taxon>
        <taxon>Metazoa</taxon>
        <taxon>Spiralia</taxon>
        <taxon>Gnathifera</taxon>
        <taxon>Rotifera</taxon>
        <taxon>Eurotatoria</taxon>
        <taxon>Bdelloidea</taxon>
        <taxon>Philodinida</taxon>
        <taxon>Philodinidae</taxon>
        <taxon>Rotaria</taxon>
    </lineage>
</organism>
<name>A0A816UP38_9BILA</name>
<feature type="non-terminal residue" evidence="2">
    <location>
        <position position="1"/>
    </location>
</feature>
<dbReference type="Gene3D" id="3.40.980.10">
    <property type="entry name" value="MoaB/Mog-like domain"/>
    <property type="match status" value="1"/>
</dbReference>
<keyword evidence="1" id="KW-0812">Transmembrane</keyword>
<feature type="transmembrane region" description="Helical" evidence="1">
    <location>
        <begin position="28"/>
        <end position="48"/>
    </location>
</feature>
<proteinExistence type="predicted"/>
<evidence type="ECO:0000256" key="1">
    <source>
        <dbReference type="SAM" id="Phobius"/>
    </source>
</evidence>
<keyword evidence="1" id="KW-0472">Membrane</keyword>
<accession>A0A816UP38</accession>
<reference evidence="2" key="1">
    <citation type="submission" date="2021-02" db="EMBL/GenBank/DDBJ databases">
        <authorList>
            <person name="Nowell W R."/>
        </authorList>
    </citation>
    <scope>NUCLEOTIDE SEQUENCE</scope>
</reference>
<sequence length="118" mass="13171">ETLLKLCDEVRPNLILTTGGTRMSLYDITPDVCVLVLLLFNILIFTLGDELSYYQENFWSNTDNGCEVISNCSHDYAFEVKFILSFLSRPVVVVVYNVNSGRSDGGGENVNSNSFNSD</sequence>
<dbReference type="EMBL" id="CAJNRG010009412">
    <property type="protein sequence ID" value="CAF2113635.1"/>
    <property type="molecule type" value="Genomic_DNA"/>
</dbReference>
<comment type="caution">
    <text evidence="2">The sequence shown here is derived from an EMBL/GenBank/DDBJ whole genome shotgun (WGS) entry which is preliminary data.</text>
</comment>
<keyword evidence="1" id="KW-1133">Transmembrane helix</keyword>